<keyword evidence="2 3" id="KW-0064">Aspartyl protease</keyword>
<evidence type="ECO:0000313" key="5">
    <source>
        <dbReference type="EMBL" id="KAK0506791.1"/>
    </source>
</evidence>
<dbReference type="PRINTS" id="PR00792">
    <property type="entry name" value="PEPSIN"/>
</dbReference>
<reference evidence="5" key="1">
    <citation type="submission" date="2023-06" db="EMBL/GenBank/DDBJ databases">
        <authorList>
            <consortium name="Lawrence Berkeley National Laboratory"/>
            <person name="Ahrendt S."/>
            <person name="Sahu N."/>
            <person name="Indic B."/>
            <person name="Wong-Bajracharya J."/>
            <person name="Merenyi Z."/>
            <person name="Ke H.-M."/>
            <person name="Monk M."/>
            <person name="Kocsube S."/>
            <person name="Drula E."/>
            <person name="Lipzen A."/>
            <person name="Balint B."/>
            <person name="Henrissat B."/>
            <person name="Andreopoulos B."/>
            <person name="Martin F.M."/>
            <person name="Harder C.B."/>
            <person name="Rigling D."/>
            <person name="Ford K.L."/>
            <person name="Foster G.D."/>
            <person name="Pangilinan J."/>
            <person name="Papanicolaou A."/>
            <person name="Barry K."/>
            <person name="LaButti K."/>
            <person name="Viragh M."/>
            <person name="Koriabine M."/>
            <person name="Yan M."/>
            <person name="Riley R."/>
            <person name="Champramary S."/>
            <person name="Plett K.L."/>
            <person name="Tsai I.J."/>
            <person name="Slot J."/>
            <person name="Sipos G."/>
            <person name="Plett J."/>
            <person name="Nagy L.G."/>
            <person name="Grigoriev I.V."/>
        </authorList>
    </citation>
    <scope>NUCLEOTIDE SEQUENCE</scope>
    <source>
        <strain evidence="5">HWK02</strain>
    </source>
</reference>
<dbReference type="PROSITE" id="PS51767">
    <property type="entry name" value="PEPTIDASE_A1"/>
    <property type="match status" value="1"/>
</dbReference>
<name>A0AA39QQX9_9AGAR</name>
<sequence length="235" mass="25996">MPLQSSPLLHLSTPQMWTHQGHTCSQQCSHAEAHVRQVAPWPSYHPGNVQERRVPTCPVWPADSGNSIDLMDAAVTYTCMVKIGQPGQPFKLLIDTGSSNMWVGTHKEYKPLPSSKNTCLKSVNVSYRSGSFTGMEIIDQYELSPALIIDEQSISVLSPSQGLQGVDSILMIGPVDLTQGTVNGMENIPTVTDNLKMNREMLSGFEDSSKYTRDITYMLITSTSLANKHWGINQW</sequence>
<dbReference type="GO" id="GO:0006508">
    <property type="term" value="P:proteolysis"/>
    <property type="evidence" value="ECO:0007669"/>
    <property type="project" value="UniProtKB-KW"/>
</dbReference>
<protein>
    <recommendedName>
        <fullName evidence="4">Peptidase A1 domain-containing protein</fullName>
    </recommendedName>
</protein>
<feature type="domain" description="Peptidase A1" evidence="4">
    <location>
        <begin position="77"/>
        <end position="235"/>
    </location>
</feature>
<dbReference type="SUPFAM" id="SSF50630">
    <property type="entry name" value="Acid proteases"/>
    <property type="match status" value="1"/>
</dbReference>
<evidence type="ECO:0000256" key="1">
    <source>
        <dbReference type="ARBA" id="ARBA00007447"/>
    </source>
</evidence>
<evidence type="ECO:0000256" key="3">
    <source>
        <dbReference type="RuleBase" id="RU000454"/>
    </source>
</evidence>
<dbReference type="Proteomes" id="UP001175228">
    <property type="component" value="Unassembled WGS sequence"/>
</dbReference>
<dbReference type="InterPro" id="IPR001461">
    <property type="entry name" value="Aspartic_peptidase_A1"/>
</dbReference>
<dbReference type="EMBL" id="JAUEPU010000001">
    <property type="protein sequence ID" value="KAK0506791.1"/>
    <property type="molecule type" value="Genomic_DNA"/>
</dbReference>
<accession>A0AA39QQX9</accession>
<dbReference type="Pfam" id="PF00026">
    <property type="entry name" value="Asp"/>
    <property type="match status" value="1"/>
</dbReference>
<keyword evidence="6" id="KW-1185">Reference proteome</keyword>
<keyword evidence="3" id="KW-0645">Protease</keyword>
<dbReference type="InterPro" id="IPR033121">
    <property type="entry name" value="PEPTIDASE_A1"/>
</dbReference>
<dbReference type="PROSITE" id="PS00141">
    <property type="entry name" value="ASP_PROTEASE"/>
    <property type="match status" value="1"/>
</dbReference>
<evidence type="ECO:0000256" key="2">
    <source>
        <dbReference type="ARBA" id="ARBA00022750"/>
    </source>
</evidence>
<evidence type="ECO:0000313" key="6">
    <source>
        <dbReference type="Proteomes" id="UP001175228"/>
    </source>
</evidence>
<gene>
    <name evidence="5" type="ORF">EDD18DRAFT_1343228</name>
</gene>
<dbReference type="InterPro" id="IPR021109">
    <property type="entry name" value="Peptidase_aspartic_dom_sf"/>
</dbReference>
<proteinExistence type="inferred from homology"/>
<dbReference type="InterPro" id="IPR001969">
    <property type="entry name" value="Aspartic_peptidase_AS"/>
</dbReference>
<keyword evidence="3" id="KW-0378">Hydrolase</keyword>
<organism evidence="5 6">
    <name type="scientific">Armillaria luteobubalina</name>
    <dbReference type="NCBI Taxonomy" id="153913"/>
    <lineage>
        <taxon>Eukaryota</taxon>
        <taxon>Fungi</taxon>
        <taxon>Dikarya</taxon>
        <taxon>Basidiomycota</taxon>
        <taxon>Agaricomycotina</taxon>
        <taxon>Agaricomycetes</taxon>
        <taxon>Agaricomycetidae</taxon>
        <taxon>Agaricales</taxon>
        <taxon>Marasmiineae</taxon>
        <taxon>Physalacriaceae</taxon>
        <taxon>Armillaria</taxon>
    </lineage>
</organism>
<dbReference type="AlphaFoldDB" id="A0AA39QQX9"/>
<dbReference type="Gene3D" id="2.40.70.10">
    <property type="entry name" value="Acid Proteases"/>
    <property type="match status" value="1"/>
</dbReference>
<comment type="caution">
    <text evidence="5">The sequence shown here is derived from an EMBL/GenBank/DDBJ whole genome shotgun (WGS) entry which is preliminary data.</text>
</comment>
<evidence type="ECO:0000259" key="4">
    <source>
        <dbReference type="PROSITE" id="PS51767"/>
    </source>
</evidence>
<comment type="similarity">
    <text evidence="1 3">Belongs to the peptidase A1 family.</text>
</comment>
<dbReference type="GO" id="GO:0004190">
    <property type="term" value="F:aspartic-type endopeptidase activity"/>
    <property type="evidence" value="ECO:0007669"/>
    <property type="project" value="UniProtKB-KW"/>
</dbReference>